<organism evidence="5 6">
    <name type="scientific">Isoalcanivorax pacificus W11-5</name>
    <dbReference type="NCBI Taxonomy" id="391936"/>
    <lineage>
        <taxon>Bacteria</taxon>
        <taxon>Pseudomonadati</taxon>
        <taxon>Pseudomonadota</taxon>
        <taxon>Gammaproteobacteria</taxon>
        <taxon>Oceanospirillales</taxon>
        <taxon>Alcanivoracaceae</taxon>
        <taxon>Isoalcanivorax</taxon>
    </lineage>
</organism>
<dbReference type="STRING" id="391936.S7S_00785"/>
<name>A0A0B4XHP9_9GAMM</name>
<dbReference type="PROSITE" id="PS50995">
    <property type="entry name" value="HTH_MARR_2"/>
    <property type="match status" value="1"/>
</dbReference>
<evidence type="ECO:0000256" key="2">
    <source>
        <dbReference type="ARBA" id="ARBA00023125"/>
    </source>
</evidence>
<dbReference type="KEGG" id="apac:S7S_00785"/>
<dbReference type="GO" id="GO:0003700">
    <property type="term" value="F:DNA-binding transcription factor activity"/>
    <property type="evidence" value="ECO:0007669"/>
    <property type="project" value="InterPro"/>
</dbReference>
<keyword evidence="3" id="KW-0804">Transcription</keyword>
<dbReference type="RefSeq" id="WP_008740085.1">
    <property type="nucleotide sequence ID" value="NZ_CP004387.1"/>
</dbReference>
<dbReference type="InterPro" id="IPR023187">
    <property type="entry name" value="Tscrpt_reg_MarR-type_CS"/>
</dbReference>
<evidence type="ECO:0000313" key="5">
    <source>
        <dbReference type="EMBL" id="AJD46581.1"/>
    </source>
</evidence>
<dbReference type="SUPFAM" id="SSF46785">
    <property type="entry name" value="Winged helix' DNA-binding domain"/>
    <property type="match status" value="1"/>
</dbReference>
<dbReference type="InterPro" id="IPR036388">
    <property type="entry name" value="WH-like_DNA-bd_sf"/>
</dbReference>
<dbReference type="EMBL" id="CP004387">
    <property type="protein sequence ID" value="AJD46581.1"/>
    <property type="molecule type" value="Genomic_DNA"/>
</dbReference>
<dbReference type="OrthoDB" id="5296557at2"/>
<evidence type="ECO:0000259" key="4">
    <source>
        <dbReference type="PROSITE" id="PS50995"/>
    </source>
</evidence>
<sequence length="138" mass="15436">MERRLFFLINMAQRKMFRYVDSACEAELGFSVTQVAALLFIARHEGGLQKDLGAALALNKPAVTGLCGRMEQNGLIERRPCEQDGRASRLYLTPQGKAVLPRVMPLLTRMNASLAADFSDEELDVVVRFLNKVMDNFA</sequence>
<dbReference type="PANTHER" id="PTHR33164:SF107">
    <property type="entry name" value="TRANSCRIPTIONAL REGULATORY PROTEIN"/>
    <property type="match status" value="1"/>
</dbReference>
<dbReference type="PANTHER" id="PTHR33164">
    <property type="entry name" value="TRANSCRIPTIONAL REGULATOR, MARR FAMILY"/>
    <property type="match status" value="1"/>
</dbReference>
<proteinExistence type="predicted"/>
<gene>
    <name evidence="5" type="ORF">S7S_00785</name>
</gene>
<dbReference type="AlphaFoldDB" id="A0A0B4XHP9"/>
<dbReference type="GO" id="GO:0003677">
    <property type="term" value="F:DNA binding"/>
    <property type="evidence" value="ECO:0007669"/>
    <property type="project" value="UniProtKB-KW"/>
</dbReference>
<dbReference type="PROSITE" id="PS01117">
    <property type="entry name" value="HTH_MARR_1"/>
    <property type="match status" value="1"/>
</dbReference>
<feature type="domain" description="HTH marR-type" evidence="4">
    <location>
        <begin position="2"/>
        <end position="135"/>
    </location>
</feature>
<keyword evidence="2" id="KW-0238">DNA-binding</keyword>
<dbReference type="Gene3D" id="1.10.10.10">
    <property type="entry name" value="Winged helix-like DNA-binding domain superfamily/Winged helix DNA-binding domain"/>
    <property type="match status" value="1"/>
</dbReference>
<dbReference type="InterPro" id="IPR000835">
    <property type="entry name" value="HTH_MarR-typ"/>
</dbReference>
<dbReference type="InterPro" id="IPR039422">
    <property type="entry name" value="MarR/SlyA-like"/>
</dbReference>
<evidence type="ECO:0000256" key="3">
    <source>
        <dbReference type="ARBA" id="ARBA00023163"/>
    </source>
</evidence>
<reference evidence="5 6" key="1">
    <citation type="journal article" date="2012" name="J. Bacteriol.">
        <title>Genome sequence of an alkane-degrading bacterium, Alcanivorax pacificus type strain W11-5, isolated from deep sea sediment.</title>
        <authorList>
            <person name="Lai Q."/>
            <person name="Shao Z."/>
        </authorList>
    </citation>
    <scope>NUCLEOTIDE SEQUENCE [LARGE SCALE GENOMIC DNA]</scope>
    <source>
        <strain evidence="5 6">W11-5</strain>
    </source>
</reference>
<dbReference type="Proteomes" id="UP000006764">
    <property type="component" value="Chromosome"/>
</dbReference>
<dbReference type="GO" id="GO:0006950">
    <property type="term" value="P:response to stress"/>
    <property type="evidence" value="ECO:0007669"/>
    <property type="project" value="TreeGrafter"/>
</dbReference>
<dbReference type="InterPro" id="IPR036390">
    <property type="entry name" value="WH_DNA-bd_sf"/>
</dbReference>
<evidence type="ECO:0000313" key="6">
    <source>
        <dbReference type="Proteomes" id="UP000006764"/>
    </source>
</evidence>
<dbReference type="HOGENOM" id="CLU_083287_18_4_6"/>
<dbReference type="Pfam" id="PF12802">
    <property type="entry name" value="MarR_2"/>
    <property type="match status" value="1"/>
</dbReference>
<accession>A0A0B4XHP9</accession>
<protein>
    <submittedName>
        <fullName evidence="5">Selenocysteine-containing oxidoreductase</fullName>
    </submittedName>
</protein>
<keyword evidence="6" id="KW-1185">Reference proteome</keyword>
<dbReference type="PRINTS" id="PR00598">
    <property type="entry name" value="HTHMARR"/>
</dbReference>
<evidence type="ECO:0000256" key="1">
    <source>
        <dbReference type="ARBA" id="ARBA00023015"/>
    </source>
</evidence>
<dbReference type="SMART" id="SM00347">
    <property type="entry name" value="HTH_MARR"/>
    <property type="match status" value="1"/>
</dbReference>
<keyword evidence="1" id="KW-0805">Transcription regulation</keyword>